<keyword evidence="3" id="KW-1185">Reference proteome</keyword>
<name>A0A433RXP3_9BACL</name>
<proteinExistence type="predicted"/>
<keyword evidence="1" id="KW-0732">Signal</keyword>
<evidence type="ECO:0008006" key="4">
    <source>
        <dbReference type="Google" id="ProtNLM"/>
    </source>
</evidence>
<sequence>MKKSFLNVTTVLALGVTLFASPVTLSNQQPTTATAKSYSSPNPNSWYGFKSVKLKKTIYVYKMKKGRSHAEDYVLKKVKVKKNSIVKLEGWCMSCGGTYYVKSSKFKWTKTTYYQTGYVDSNKKFWY</sequence>
<dbReference type="RefSeq" id="WP_126989385.1">
    <property type="nucleotide sequence ID" value="NZ_JTFC01000008.1"/>
</dbReference>
<organism evidence="2 3">
    <name type="scientific">Candidatus Kurthia intestinigallinarum</name>
    <dbReference type="NCBI Taxonomy" id="1562256"/>
    <lineage>
        <taxon>Bacteria</taxon>
        <taxon>Bacillati</taxon>
        <taxon>Bacillota</taxon>
        <taxon>Bacilli</taxon>
        <taxon>Bacillales</taxon>
        <taxon>Caryophanaceae</taxon>
        <taxon>Kurthia</taxon>
    </lineage>
</organism>
<dbReference type="Proteomes" id="UP000288623">
    <property type="component" value="Unassembled WGS sequence"/>
</dbReference>
<dbReference type="OrthoDB" id="2456269at2"/>
<reference evidence="2 3" key="1">
    <citation type="submission" date="2014-11" db="EMBL/GenBank/DDBJ databases">
        <title>Genome sequence and analysis of novel Kurthia sp.</title>
        <authorList>
            <person name="Lawson J.N."/>
            <person name="Gonzalez J.E."/>
            <person name="Rinauldi L."/>
            <person name="Xuan Z."/>
            <person name="Firman A."/>
            <person name="Shaddox L."/>
            <person name="Trudeau A."/>
            <person name="Shah S."/>
            <person name="Reiman D."/>
        </authorList>
    </citation>
    <scope>NUCLEOTIDE SEQUENCE [LARGE SCALE GENOMIC DNA]</scope>
    <source>
        <strain evidence="2 3">3B1D</strain>
    </source>
</reference>
<dbReference type="AlphaFoldDB" id="A0A433RXP3"/>
<feature type="chain" id="PRO_5038568418" description="SH3b domain-containing protein" evidence="1">
    <location>
        <begin position="21"/>
        <end position="127"/>
    </location>
</feature>
<protein>
    <recommendedName>
        <fullName evidence="4">SH3b domain-containing protein</fullName>
    </recommendedName>
</protein>
<evidence type="ECO:0000256" key="1">
    <source>
        <dbReference type="SAM" id="SignalP"/>
    </source>
</evidence>
<evidence type="ECO:0000313" key="2">
    <source>
        <dbReference type="EMBL" id="RUS58048.1"/>
    </source>
</evidence>
<accession>A0A433RXP3</accession>
<dbReference type="EMBL" id="JTFC01000008">
    <property type="protein sequence ID" value="RUS58048.1"/>
    <property type="molecule type" value="Genomic_DNA"/>
</dbReference>
<comment type="caution">
    <text evidence="2">The sequence shown here is derived from an EMBL/GenBank/DDBJ whole genome shotgun (WGS) entry which is preliminary data.</text>
</comment>
<feature type="signal peptide" evidence="1">
    <location>
        <begin position="1"/>
        <end position="20"/>
    </location>
</feature>
<evidence type="ECO:0000313" key="3">
    <source>
        <dbReference type="Proteomes" id="UP000288623"/>
    </source>
</evidence>
<gene>
    <name evidence="2" type="ORF">QI30_02555</name>
</gene>